<dbReference type="GO" id="GO:0002100">
    <property type="term" value="P:tRNA wobble adenosine to inosine editing"/>
    <property type="evidence" value="ECO:0007669"/>
    <property type="project" value="TreeGrafter"/>
</dbReference>
<evidence type="ECO:0000256" key="1">
    <source>
        <dbReference type="ARBA" id="ARBA00022723"/>
    </source>
</evidence>
<dbReference type="RefSeq" id="WP_142642882.1">
    <property type="nucleotide sequence ID" value="NZ_VDGI01000013.1"/>
</dbReference>
<sequence length="168" mass="19258">MSIDKDRLFLEMALEEAEQALKENTYPVGAVIVDENFNLISRGRNRVHPAKDATAHAEIDAIRNAGQAIFNAKIKREKFTIYTSLEPCPMCTGGILFANIKRVVWLLNDDLGFGGYRKIKDSKVFDERFNVVEMIEQPYEDLKNRQKELMSKWAINPNNVINLRNAIK</sequence>
<dbReference type="GO" id="GO:0008270">
    <property type="term" value="F:zinc ion binding"/>
    <property type="evidence" value="ECO:0007669"/>
    <property type="project" value="InterPro"/>
</dbReference>
<proteinExistence type="predicted"/>
<evidence type="ECO:0000313" key="4">
    <source>
        <dbReference type="EMBL" id="TQR19404.1"/>
    </source>
</evidence>
<comment type="caution">
    <text evidence="4">The sequence shown here is derived from an EMBL/GenBank/DDBJ whole genome shotgun (WGS) entry which is preliminary data.</text>
</comment>
<evidence type="ECO:0000259" key="3">
    <source>
        <dbReference type="PROSITE" id="PS51747"/>
    </source>
</evidence>
<dbReference type="Proteomes" id="UP000316626">
    <property type="component" value="Unassembled WGS sequence"/>
</dbReference>
<protein>
    <submittedName>
        <fullName evidence="4">Nucleoside deaminase</fullName>
    </submittedName>
</protein>
<dbReference type="EMBL" id="VDGI01000013">
    <property type="protein sequence ID" value="TQR19404.1"/>
    <property type="molecule type" value="Genomic_DNA"/>
</dbReference>
<evidence type="ECO:0000256" key="2">
    <source>
        <dbReference type="ARBA" id="ARBA00022833"/>
    </source>
</evidence>
<feature type="domain" description="CMP/dCMP-type deaminase" evidence="3">
    <location>
        <begin position="4"/>
        <end position="132"/>
    </location>
</feature>
<accession>A0A544TPM2</accession>
<evidence type="ECO:0000313" key="5">
    <source>
        <dbReference type="Proteomes" id="UP000316626"/>
    </source>
</evidence>
<keyword evidence="5" id="KW-1185">Reference proteome</keyword>
<keyword evidence="2" id="KW-0862">Zinc</keyword>
<dbReference type="PROSITE" id="PS51747">
    <property type="entry name" value="CYT_DCMP_DEAMINASES_2"/>
    <property type="match status" value="1"/>
</dbReference>
<dbReference type="CDD" id="cd01285">
    <property type="entry name" value="nucleoside_deaminase"/>
    <property type="match status" value="1"/>
</dbReference>
<name>A0A544TPM2_9BACI</name>
<organism evidence="4 5">
    <name type="scientific">Psychrobacillus vulpis</name>
    <dbReference type="NCBI Taxonomy" id="2325572"/>
    <lineage>
        <taxon>Bacteria</taxon>
        <taxon>Bacillati</taxon>
        <taxon>Bacillota</taxon>
        <taxon>Bacilli</taxon>
        <taxon>Bacillales</taxon>
        <taxon>Bacillaceae</taxon>
        <taxon>Psychrobacillus</taxon>
    </lineage>
</organism>
<dbReference type="GO" id="GO:0052717">
    <property type="term" value="F:tRNA-specific adenosine-34 deaminase activity"/>
    <property type="evidence" value="ECO:0007669"/>
    <property type="project" value="TreeGrafter"/>
</dbReference>
<dbReference type="PROSITE" id="PS00903">
    <property type="entry name" value="CYT_DCMP_DEAMINASES_1"/>
    <property type="match status" value="1"/>
</dbReference>
<dbReference type="Gene3D" id="3.40.140.10">
    <property type="entry name" value="Cytidine Deaminase, domain 2"/>
    <property type="match status" value="1"/>
</dbReference>
<dbReference type="InterPro" id="IPR016192">
    <property type="entry name" value="APOBEC/CMP_deaminase_Zn-bd"/>
</dbReference>
<reference evidence="4 5" key="1">
    <citation type="submission" date="2019-06" db="EMBL/GenBank/DDBJ databases">
        <title>Psychrobacillus vulpis sp. nov., a new species isolated from feces of a red fox that inhabits in The Tablas de Daimiel Natural Park, Albacete, Spain.</title>
        <authorList>
            <person name="Rodriguez M."/>
            <person name="Reina J.C."/>
            <person name="Bejar V."/>
            <person name="Llamas I."/>
        </authorList>
    </citation>
    <scope>NUCLEOTIDE SEQUENCE [LARGE SCALE GENOMIC DNA]</scope>
    <source>
        <strain evidence="4 5">Z8</strain>
    </source>
</reference>
<dbReference type="InterPro" id="IPR016193">
    <property type="entry name" value="Cytidine_deaminase-like"/>
</dbReference>
<dbReference type="OrthoDB" id="9802676at2"/>
<dbReference type="SUPFAM" id="SSF53927">
    <property type="entry name" value="Cytidine deaminase-like"/>
    <property type="match status" value="1"/>
</dbReference>
<dbReference type="Pfam" id="PF00383">
    <property type="entry name" value="dCMP_cyt_deam_1"/>
    <property type="match status" value="1"/>
</dbReference>
<dbReference type="PANTHER" id="PTHR11079:SF202">
    <property type="entry name" value="TRNA-SPECIFIC ADENOSINE DEAMINASE"/>
    <property type="match status" value="1"/>
</dbReference>
<dbReference type="InterPro" id="IPR002125">
    <property type="entry name" value="CMP_dCMP_dom"/>
</dbReference>
<keyword evidence="1" id="KW-0479">Metal-binding</keyword>
<gene>
    <name evidence="4" type="ORF">FG384_12185</name>
</gene>
<dbReference type="AlphaFoldDB" id="A0A544TPM2"/>
<dbReference type="PANTHER" id="PTHR11079">
    <property type="entry name" value="CYTOSINE DEAMINASE FAMILY MEMBER"/>
    <property type="match status" value="1"/>
</dbReference>